<keyword evidence="2" id="KW-0805">Transcription regulation</keyword>
<protein>
    <submittedName>
        <fullName evidence="7">Myb family transcription factor</fullName>
    </submittedName>
</protein>
<dbReference type="EMBL" id="JAUIZM010000006">
    <property type="protein sequence ID" value="KAK1378599.1"/>
    <property type="molecule type" value="Genomic_DNA"/>
</dbReference>
<dbReference type="InterPro" id="IPR006447">
    <property type="entry name" value="Myb_dom_plants"/>
</dbReference>
<evidence type="ECO:0000256" key="2">
    <source>
        <dbReference type="ARBA" id="ARBA00023015"/>
    </source>
</evidence>
<feature type="domain" description="HTH myb-type" evidence="6">
    <location>
        <begin position="83"/>
        <end position="143"/>
    </location>
</feature>
<dbReference type="NCBIfam" id="TIGR01557">
    <property type="entry name" value="myb_SHAQKYF"/>
    <property type="match status" value="1"/>
</dbReference>
<reference evidence="7" key="1">
    <citation type="submission" date="2023-02" db="EMBL/GenBank/DDBJ databases">
        <title>Genome of toxic invasive species Heracleum sosnowskyi carries increased number of genes despite the absence of recent whole-genome duplications.</title>
        <authorList>
            <person name="Schelkunov M."/>
            <person name="Shtratnikova V."/>
            <person name="Makarenko M."/>
            <person name="Klepikova A."/>
            <person name="Omelchenko D."/>
            <person name="Novikova G."/>
            <person name="Obukhova E."/>
            <person name="Bogdanov V."/>
            <person name="Penin A."/>
            <person name="Logacheva M."/>
        </authorList>
    </citation>
    <scope>NUCLEOTIDE SEQUENCE</scope>
    <source>
        <strain evidence="7">Hsosn_3</strain>
        <tissue evidence="7">Leaf</tissue>
    </source>
</reference>
<dbReference type="FunFam" id="1.10.10.60:FF:000002">
    <property type="entry name" value="Myb family transcription factor"/>
    <property type="match status" value="1"/>
</dbReference>
<feature type="compositionally biased region" description="Basic and acidic residues" evidence="5">
    <location>
        <begin position="47"/>
        <end position="76"/>
    </location>
</feature>
<gene>
    <name evidence="7" type="ORF">POM88_025343</name>
</gene>
<dbReference type="Proteomes" id="UP001237642">
    <property type="component" value="Unassembled WGS sequence"/>
</dbReference>
<proteinExistence type="predicted"/>
<dbReference type="Gene3D" id="1.10.10.60">
    <property type="entry name" value="Homeodomain-like"/>
    <property type="match status" value="1"/>
</dbReference>
<evidence type="ECO:0000259" key="6">
    <source>
        <dbReference type="PROSITE" id="PS51294"/>
    </source>
</evidence>
<dbReference type="PROSITE" id="PS51294">
    <property type="entry name" value="HTH_MYB"/>
    <property type="match status" value="1"/>
</dbReference>
<evidence type="ECO:0000256" key="5">
    <source>
        <dbReference type="SAM" id="MobiDB-lite"/>
    </source>
</evidence>
<accession>A0AAD8I528</accession>
<sequence>MSTTISEVDIQSDNVKVDVCEEQLENTSSESSNYNSSFDLNEVANSKGDELGGEYSERQLGESENHECRNGTEKKGTVRRYVRSKLPRLRWTPELHRSFVHAIERLGGQERATPKLVLQIMNVRGLNIAHVKSHLQMFRTKKLDDFGQVLSGQTSKTVGRSYYVPNAYYQRLNPLHHFIMKNGGNVETKDSDNYIRLQSLLKHRSQSASDIMSHSIRNQLYSYSHHAGINSRYQRNIELESDVKRLSKSFLCQSFQEKQNKLSRYIEYDSNKWSSGNFTDDHKRVNAPMISTAQSPHRDSTLRYPGFSIQTEFESPSLLKNHEKLMKPTETLPDLQLKLSQNIGIENQKIHLQKAPEINTTLSLSLSPYSSRQTRTT</sequence>
<feature type="compositionally biased region" description="Low complexity" evidence="5">
    <location>
        <begin position="25"/>
        <end position="37"/>
    </location>
</feature>
<dbReference type="PANTHER" id="PTHR31314:SF174">
    <property type="entry name" value="OS02G0241200 PROTEIN"/>
    <property type="match status" value="1"/>
</dbReference>
<dbReference type="InterPro" id="IPR009057">
    <property type="entry name" value="Homeodomain-like_sf"/>
</dbReference>
<feature type="region of interest" description="Disordered" evidence="5">
    <location>
        <begin position="23"/>
        <end position="77"/>
    </location>
</feature>
<comment type="subcellular location">
    <subcellularLocation>
        <location evidence="1">Nucleus</location>
    </subcellularLocation>
</comment>
<dbReference type="GO" id="GO:0005634">
    <property type="term" value="C:nucleus"/>
    <property type="evidence" value="ECO:0007669"/>
    <property type="project" value="UniProtKB-SubCell"/>
</dbReference>
<dbReference type="AlphaFoldDB" id="A0AAD8I528"/>
<keyword evidence="3" id="KW-0804">Transcription</keyword>
<keyword evidence="4" id="KW-0539">Nucleus</keyword>
<dbReference type="GO" id="GO:0003700">
    <property type="term" value="F:DNA-binding transcription factor activity"/>
    <property type="evidence" value="ECO:0007669"/>
    <property type="project" value="InterPro"/>
</dbReference>
<evidence type="ECO:0000313" key="8">
    <source>
        <dbReference type="Proteomes" id="UP001237642"/>
    </source>
</evidence>
<dbReference type="PANTHER" id="PTHR31314">
    <property type="entry name" value="MYB FAMILY TRANSCRIPTION FACTOR PHL7-LIKE"/>
    <property type="match status" value="1"/>
</dbReference>
<dbReference type="InterPro" id="IPR001005">
    <property type="entry name" value="SANT/Myb"/>
</dbReference>
<name>A0AAD8I528_9APIA</name>
<evidence type="ECO:0000256" key="4">
    <source>
        <dbReference type="ARBA" id="ARBA00023242"/>
    </source>
</evidence>
<dbReference type="SUPFAM" id="SSF46689">
    <property type="entry name" value="Homeodomain-like"/>
    <property type="match status" value="1"/>
</dbReference>
<comment type="caution">
    <text evidence="7">The sequence shown here is derived from an EMBL/GenBank/DDBJ whole genome shotgun (WGS) entry which is preliminary data.</text>
</comment>
<evidence type="ECO:0000313" key="7">
    <source>
        <dbReference type="EMBL" id="KAK1378599.1"/>
    </source>
</evidence>
<keyword evidence="8" id="KW-1185">Reference proteome</keyword>
<organism evidence="7 8">
    <name type="scientific">Heracleum sosnowskyi</name>
    <dbReference type="NCBI Taxonomy" id="360622"/>
    <lineage>
        <taxon>Eukaryota</taxon>
        <taxon>Viridiplantae</taxon>
        <taxon>Streptophyta</taxon>
        <taxon>Embryophyta</taxon>
        <taxon>Tracheophyta</taxon>
        <taxon>Spermatophyta</taxon>
        <taxon>Magnoliopsida</taxon>
        <taxon>eudicotyledons</taxon>
        <taxon>Gunneridae</taxon>
        <taxon>Pentapetalae</taxon>
        <taxon>asterids</taxon>
        <taxon>campanulids</taxon>
        <taxon>Apiales</taxon>
        <taxon>Apiaceae</taxon>
        <taxon>Apioideae</taxon>
        <taxon>apioid superclade</taxon>
        <taxon>Tordylieae</taxon>
        <taxon>Tordyliinae</taxon>
        <taxon>Heracleum</taxon>
    </lineage>
</organism>
<reference evidence="7" key="2">
    <citation type="submission" date="2023-05" db="EMBL/GenBank/DDBJ databases">
        <authorList>
            <person name="Schelkunov M.I."/>
        </authorList>
    </citation>
    <scope>NUCLEOTIDE SEQUENCE</scope>
    <source>
        <strain evidence="7">Hsosn_3</strain>
        <tissue evidence="7">Leaf</tissue>
    </source>
</reference>
<evidence type="ECO:0000256" key="1">
    <source>
        <dbReference type="ARBA" id="ARBA00004123"/>
    </source>
</evidence>
<dbReference type="Pfam" id="PF00249">
    <property type="entry name" value="Myb_DNA-binding"/>
    <property type="match status" value="1"/>
</dbReference>
<dbReference type="InterPro" id="IPR046955">
    <property type="entry name" value="PHR1-like"/>
</dbReference>
<dbReference type="InterPro" id="IPR017930">
    <property type="entry name" value="Myb_dom"/>
</dbReference>
<dbReference type="GO" id="GO:0003677">
    <property type="term" value="F:DNA binding"/>
    <property type="evidence" value="ECO:0007669"/>
    <property type="project" value="InterPro"/>
</dbReference>
<evidence type="ECO:0000256" key="3">
    <source>
        <dbReference type="ARBA" id="ARBA00023163"/>
    </source>
</evidence>